<evidence type="ECO:0000313" key="1">
    <source>
        <dbReference type="EMBL" id="MBN8123461.1"/>
    </source>
</evidence>
<organism evidence="1 2">
    <name type="scientific">Vibrio vulnificus</name>
    <dbReference type="NCBI Taxonomy" id="672"/>
    <lineage>
        <taxon>Bacteria</taxon>
        <taxon>Pseudomonadati</taxon>
        <taxon>Pseudomonadota</taxon>
        <taxon>Gammaproteobacteria</taxon>
        <taxon>Vibrionales</taxon>
        <taxon>Vibrionaceae</taxon>
        <taxon>Vibrio</taxon>
    </lineage>
</organism>
<dbReference type="InterPro" id="IPR056955">
    <property type="entry name" value="ORC-CDC6-like"/>
</dbReference>
<accession>A0AAW4HGH9</accession>
<reference evidence="1" key="1">
    <citation type="submission" date="2021-03" db="EMBL/GenBank/DDBJ databases">
        <title>Study of the foodborne Vibrio vulnificus isolates from China.</title>
        <authorList>
            <person name="Zheng Z."/>
            <person name="Ye L."/>
        </authorList>
    </citation>
    <scope>NUCLEOTIDE SEQUENCE</scope>
    <source>
        <strain evidence="1">Vv1582</strain>
    </source>
</reference>
<dbReference type="InterPro" id="IPR027417">
    <property type="entry name" value="P-loop_NTPase"/>
</dbReference>
<evidence type="ECO:0000313" key="2">
    <source>
        <dbReference type="Proteomes" id="UP000664056"/>
    </source>
</evidence>
<dbReference type="AlphaFoldDB" id="A0AAW4HGH9"/>
<comment type="caution">
    <text evidence="1">The sequence shown here is derived from an EMBL/GenBank/DDBJ whole genome shotgun (WGS) entry which is preliminary data.</text>
</comment>
<name>A0AAW4HGH9_VIBVL</name>
<dbReference type="Pfam" id="PF24389">
    <property type="entry name" value="ORC-CDC6-like"/>
    <property type="match status" value="1"/>
</dbReference>
<sequence>MLSFANPFSVETPEQMSAEDINSLFVPQAESLSLGGKGHVFLHGHRGCGKTMMFRRLAPDCQTLHHQLPVNELPFFGVYTSIKKTEIDIVDFSVLENSTSKIIIAEHVMVCYFLSRLFAEIRKHCVIESQDEVEDYIKKEFYYILEDAGLEDTIDLSKIDSRFSENKLDFLVHFFDRNYNQYVRFLKRSLIHGLEKNQVQFESPLFSFYEAFLPIVESVQKLSFMPESPIFFLIDDADNLNIEQTKILNTWVSYRTTDFLSFKISTQMNYKTYDTQSGRRIETPHDYKELTYSKVQTGSKKERYADWVYEVTQKRLELFSKLNPNIRTDPREFFEKDIQQENAIDEIALKYKTGNVKGGSSRPSDNAYRYARPDYIKSLGGMQKNRNKYKYAGFDQLVHVSSGVIRYFLDAASKMYAQTARDDSDIKVDFIPPSIQNKVLRDESDILLFQHVDKIANDDNNNIEFRRIKKLRHLIHSIGSIFYAALISERSERKFFSFVISDSENMSDELNQVIRLGIQEGLLFESYVGTKEGFGRTKLYVMTRRLAPYFNLDPMGFSGYKSLQSHFLHNAINEPKSFINGLKNQGIEYLDKNSESSLDGTNEPVQGTLL</sequence>
<dbReference type="EMBL" id="JAFKOQ010000013">
    <property type="protein sequence ID" value="MBN8123461.1"/>
    <property type="molecule type" value="Genomic_DNA"/>
</dbReference>
<proteinExistence type="predicted"/>
<protein>
    <recommendedName>
        <fullName evidence="3">FunZ protein</fullName>
    </recommendedName>
</protein>
<dbReference type="Proteomes" id="UP000664056">
    <property type="component" value="Unassembled WGS sequence"/>
</dbReference>
<dbReference type="SUPFAM" id="SSF52540">
    <property type="entry name" value="P-loop containing nucleoside triphosphate hydrolases"/>
    <property type="match status" value="1"/>
</dbReference>
<gene>
    <name evidence="1" type="ORF">J0J18_17075</name>
</gene>
<evidence type="ECO:0008006" key="3">
    <source>
        <dbReference type="Google" id="ProtNLM"/>
    </source>
</evidence>
<dbReference type="RefSeq" id="WP_206622971.1">
    <property type="nucleotide sequence ID" value="NZ_JAFKOQ010000013.1"/>
</dbReference>